<protein>
    <recommendedName>
        <fullName evidence="9">Ferredoxin</fullName>
    </recommendedName>
</protein>
<dbReference type="Pfam" id="PF13370">
    <property type="entry name" value="Fer4_13"/>
    <property type="match status" value="1"/>
</dbReference>
<evidence type="ECO:0000256" key="1">
    <source>
        <dbReference type="ARBA" id="ARBA00022448"/>
    </source>
</evidence>
<dbReference type="SUPFAM" id="SSF54862">
    <property type="entry name" value="4Fe-4S ferredoxins"/>
    <property type="match status" value="1"/>
</dbReference>
<evidence type="ECO:0008006" key="9">
    <source>
        <dbReference type="Google" id="ProtNLM"/>
    </source>
</evidence>
<feature type="region of interest" description="Disordered" evidence="6">
    <location>
        <begin position="64"/>
        <end position="86"/>
    </location>
</feature>
<dbReference type="InterPro" id="IPR051269">
    <property type="entry name" value="Fe-S_cluster_ET"/>
</dbReference>
<dbReference type="Proteomes" id="UP000326912">
    <property type="component" value="Unassembled WGS sequence"/>
</dbReference>
<dbReference type="EMBL" id="BKZW01000007">
    <property type="protein sequence ID" value="GER92247.1"/>
    <property type="molecule type" value="Genomic_DNA"/>
</dbReference>
<evidence type="ECO:0000256" key="6">
    <source>
        <dbReference type="SAM" id="MobiDB-lite"/>
    </source>
</evidence>
<keyword evidence="3" id="KW-0249">Electron transport</keyword>
<dbReference type="RefSeq" id="WP_151759795.1">
    <property type="nucleotide sequence ID" value="NZ_BKZW01000007.1"/>
</dbReference>
<dbReference type="GO" id="GO:0046872">
    <property type="term" value="F:metal ion binding"/>
    <property type="evidence" value="ECO:0007669"/>
    <property type="project" value="UniProtKB-KW"/>
</dbReference>
<dbReference type="GO" id="GO:0051536">
    <property type="term" value="F:iron-sulfur cluster binding"/>
    <property type="evidence" value="ECO:0007669"/>
    <property type="project" value="UniProtKB-KW"/>
</dbReference>
<evidence type="ECO:0000256" key="3">
    <source>
        <dbReference type="ARBA" id="ARBA00022982"/>
    </source>
</evidence>
<keyword evidence="4" id="KW-0408">Iron</keyword>
<evidence type="ECO:0000256" key="5">
    <source>
        <dbReference type="ARBA" id="ARBA00023014"/>
    </source>
</evidence>
<accession>A0A5J4L0G0</accession>
<reference evidence="7 8" key="1">
    <citation type="submission" date="2019-10" db="EMBL/GenBank/DDBJ databases">
        <title>Dictyobacter vulcani sp. nov., within the class Ktedonobacteria, isolated from soil of volcanic Mt. Zao.</title>
        <authorList>
            <person name="Zheng Y."/>
            <person name="Wang C.M."/>
            <person name="Sakai Y."/>
            <person name="Abe K."/>
            <person name="Yokota A."/>
            <person name="Yabe S."/>
        </authorList>
    </citation>
    <scope>NUCLEOTIDE SEQUENCE [LARGE SCALE GENOMIC DNA]</scope>
    <source>
        <strain evidence="7 8">W12</strain>
    </source>
</reference>
<dbReference type="PANTHER" id="PTHR36923:SF3">
    <property type="entry name" value="FERREDOXIN"/>
    <property type="match status" value="1"/>
</dbReference>
<evidence type="ECO:0000256" key="2">
    <source>
        <dbReference type="ARBA" id="ARBA00022723"/>
    </source>
</evidence>
<name>A0A5J4L0G0_9CHLR</name>
<dbReference type="AlphaFoldDB" id="A0A5J4L0G0"/>
<proteinExistence type="predicted"/>
<feature type="compositionally biased region" description="Basic and acidic residues" evidence="6">
    <location>
        <begin position="72"/>
        <end position="86"/>
    </location>
</feature>
<comment type="caution">
    <text evidence="7">The sequence shown here is derived from an EMBL/GenBank/DDBJ whole genome shotgun (WGS) entry which is preliminary data.</text>
</comment>
<sequence>MRIVVDLNKCQSYGQCVYAAPTIFRLHGEESLEYDYAPDDALREQVERAAAACPVQAIQIGRSSEPLPMVKRPHEADPETGKESAS</sequence>
<organism evidence="7 8">
    <name type="scientific">Dictyobacter vulcani</name>
    <dbReference type="NCBI Taxonomy" id="2607529"/>
    <lineage>
        <taxon>Bacteria</taxon>
        <taxon>Bacillati</taxon>
        <taxon>Chloroflexota</taxon>
        <taxon>Ktedonobacteria</taxon>
        <taxon>Ktedonobacterales</taxon>
        <taxon>Dictyobacteraceae</taxon>
        <taxon>Dictyobacter</taxon>
    </lineage>
</organism>
<keyword evidence="8" id="KW-1185">Reference proteome</keyword>
<evidence type="ECO:0000256" key="4">
    <source>
        <dbReference type="ARBA" id="ARBA00023004"/>
    </source>
</evidence>
<keyword evidence="2" id="KW-0479">Metal-binding</keyword>
<dbReference type="PANTHER" id="PTHR36923">
    <property type="entry name" value="FERREDOXIN"/>
    <property type="match status" value="1"/>
</dbReference>
<evidence type="ECO:0000313" key="7">
    <source>
        <dbReference type="EMBL" id="GER92247.1"/>
    </source>
</evidence>
<dbReference type="Gene3D" id="3.30.70.20">
    <property type="match status" value="1"/>
</dbReference>
<gene>
    <name evidence="7" type="ORF">KDW_64090</name>
</gene>
<evidence type="ECO:0000313" key="8">
    <source>
        <dbReference type="Proteomes" id="UP000326912"/>
    </source>
</evidence>
<keyword evidence="1" id="KW-0813">Transport</keyword>
<keyword evidence="5" id="KW-0411">Iron-sulfur</keyword>